<evidence type="ECO:0000313" key="1">
    <source>
        <dbReference type="EMBL" id="CAK0776167.1"/>
    </source>
</evidence>
<keyword evidence="2" id="KW-1185">Reference proteome</keyword>
<comment type="caution">
    <text evidence="1">The sequence shown here is derived from an EMBL/GenBank/DDBJ whole genome shotgun (WGS) entry which is preliminary data.</text>
</comment>
<accession>A0AAV1I1K2</accession>
<organism evidence="1 2">
    <name type="scientific">Coccomyxa viridis</name>
    <dbReference type="NCBI Taxonomy" id="1274662"/>
    <lineage>
        <taxon>Eukaryota</taxon>
        <taxon>Viridiplantae</taxon>
        <taxon>Chlorophyta</taxon>
        <taxon>core chlorophytes</taxon>
        <taxon>Trebouxiophyceae</taxon>
        <taxon>Trebouxiophyceae incertae sedis</taxon>
        <taxon>Coccomyxaceae</taxon>
        <taxon>Coccomyxa</taxon>
    </lineage>
</organism>
<sequence length="157" mass="17437">MALLPLNILEIAGQMPAEVTDETLMAAAITEKPAGLMKTLFGPYITKATPAIFSTLGPYKAHGITGTDWIDRITDIGLFNRLHIAMRKDPHVETACDDSWIFVKTADDRIVSEEPEPGWELVPEALVKPQSQPKPQPLASAILFEAQLDHEHAWKRR</sequence>
<proteinExistence type="predicted"/>
<dbReference type="EMBL" id="CAUYUE010000005">
    <property type="protein sequence ID" value="CAK0776167.1"/>
    <property type="molecule type" value="Genomic_DNA"/>
</dbReference>
<protein>
    <submittedName>
        <fullName evidence="1">Uncharacterized protein</fullName>
    </submittedName>
</protein>
<evidence type="ECO:0000313" key="2">
    <source>
        <dbReference type="Proteomes" id="UP001314263"/>
    </source>
</evidence>
<reference evidence="1 2" key="1">
    <citation type="submission" date="2023-10" db="EMBL/GenBank/DDBJ databases">
        <authorList>
            <person name="Maclean D."/>
            <person name="Macfadyen A."/>
        </authorList>
    </citation>
    <scope>NUCLEOTIDE SEQUENCE [LARGE SCALE GENOMIC DNA]</scope>
</reference>
<gene>
    <name evidence="1" type="ORF">CVIRNUC_004348</name>
</gene>
<name>A0AAV1I1K2_9CHLO</name>
<dbReference type="Proteomes" id="UP001314263">
    <property type="component" value="Unassembled WGS sequence"/>
</dbReference>
<dbReference type="AlphaFoldDB" id="A0AAV1I1K2"/>